<dbReference type="InterPro" id="IPR009057">
    <property type="entry name" value="Homeodomain-like_sf"/>
</dbReference>
<dbReference type="InterPro" id="IPR018060">
    <property type="entry name" value="HTH_AraC"/>
</dbReference>
<evidence type="ECO:0000256" key="2">
    <source>
        <dbReference type="ARBA" id="ARBA00023125"/>
    </source>
</evidence>
<evidence type="ECO:0000313" key="5">
    <source>
        <dbReference type="EMBL" id="MUN63543.1"/>
    </source>
</evidence>
<dbReference type="AlphaFoldDB" id="A0A6N8GQI9"/>
<dbReference type="Gene3D" id="1.10.10.60">
    <property type="entry name" value="Homeodomain-like"/>
    <property type="match status" value="1"/>
</dbReference>
<dbReference type="Proteomes" id="UP000436989">
    <property type="component" value="Unassembled WGS sequence"/>
</dbReference>
<evidence type="ECO:0000259" key="4">
    <source>
        <dbReference type="PROSITE" id="PS01124"/>
    </source>
</evidence>
<keyword evidence="6" id="KW-1185">Reference proteome</keyword>
<keyword evidence="3" id="KW-0804">Transcription</keyword>
<dbReference type="GO" id="GO:0043565">
    <property type="term" value="F:sequence-specific DNA binding"/>
    <property type="evidence" value="ECO:0007669"/>
    <property type="project" value="InterPro"/>
</dbReference>
<evidence type="ECO:0000313" key="6">
    <source>
        <dbReference type="Proteomes" id="UP000436989"/>
    </source>
</evidence>
<reference evidence="5 6" key="1">
    <citation type="submission" date="2019-12" db="EMBL/GenBank/DDBJ databases">
        <authorList>
            <person name="Shi Y."/>
        </authorList>
    </citation>
    <scope>NUCLEOTIDE SEQUENCE [LARGE SCALE GENOMIC DNA]</scope>
    <source>
        <strain evidence="5 6">JCM 17929</strain>
    </source>
</reference>
<feature type="domain" description="HTH araC/xylS-type" evidence="4">
    <location>
        <begin position="216"/>
        <end position="318"/>
    </location>
</feature>
<dbReference type="PANTHER" id="PTHR46796:SF12">
    <property type="entry name" value="HTH-TYPE DNA-BINDING TRANSCRIPTIONAL ACTIVATOR EUTR"/>
    <property type="match status" value="1"/>
</dbReference>
<dbReference type="InterPro" id="IPR050204">
    <property type="entry name" value="AraC_XylS_family_regulators"/>
</dbReference>
<dbReference type="Pfam" id="PF12833">
    <property type="entry name" value="HTH_18"/>
    <property type="match status" value="1"/>
</dbReference>
<accession>A0A6N8GQI9</accession>
<dbReference type="SMART" id="SM00342">
    <property type="entry name" value="HTH_ARAC"/>
    <property type="match status" value="1"/>
</dbReference>
<dbReference type="SUPFAM" id="SSF46689">
    <property type="entry name" value="Homeodomain-like"/>
    <property type="match status" value="1"/>
</dbReference>
<evidence type="ECO:0000256" key="3">
    <source>
        <dbReference type="ARBA" id="ARBA00023163"/>
    </source>
</evidence>
<dbReference type="PANTHER" id="PTHR46796">
    <property type="entry name" value="HTH-TYPE TRANSCRIPTIONAL ACTIVATOR RHAS-RELATED"/>
    <property type="match status" value="1"/>
</dbReference>
<evidence type="ECO:0000256" key="1">
    <source>
        <dbReference type="ARBA" id="ARBA00023015"/>
    </source>
</evidence>
<proteinExistence type="predicted"/>
<dbReference type="EMBL" id="WOGU01000007">
    <property type="protein sequence ID" value="MUN63543.1"/>
    <property type="molecule type" value="Genomic_DNA"/>
</dbReference>
<gene>
    <name evidence="5" type="ORF">GMA12_10370</name>
</gene>
<sequence length="318" mass="34872">MTPTTPVSLHLATTDPDVANEALQQVYTRARMGTVRDRRAFLYSQDMDGDSDLSLGQLTFRGSIAGHMVVEGAFSVMLPRAGGVRWRIDGQAGGGPGLFLLQPGQDYYGEVDRLSVASVNLGPEALQRTARDVLGDESLEVAFDGPHPVSPARERYWRSTHEFVEQALTDPAVAAVPLLRADLLRRMSVATLEAFALLGEPRPRRASTTDRQSAYRRAVEYMRAQLSSPITVEDVARHTGLSTVELTRAFRSHAGTTPGGCLRELRLTAAHEDLLQADPEAGDTVRAIALRWGMVHSGDFARRHRQAYGESPAETLRR</sequence>
<dbReference type="GO" id="GO:0003700">
    <property type="term" value="F:DNA-binding transcription factor activity"/>
    <property type="evidence" value="ECO:0007669"/>
    <property type="project" value="InterPro"/>
</dbReference>
<name>A0A6N8GQI9_9MICC</name>
<keyword evidence="1" id="KW-0805">Transcription regulation</keyword>
<protein>
    <submittedName>
        <fullName evidence="5">Helix-turn-helix domain-containing protein</fullName>
    </submittedName>
</protein>
<organism evidence="5 6">
    <name type="scientific">Kocuria sediminis</name>
    <dbReference type="NCBI Taxonomy" id="1038857"/>
    <lineage>
        <taxon>Bacteria</taxon>
        <taxon>Bacillati</taxon>
        <taxon>Actinomycetota</taxon>
        <taxon>Actinomycetes</taxon>
        <taxon>Micrococcales</taxon>
        <taxon>Micrococcaceae</taxon>
        <taxon>Kocuria</taxon>
    </lineage>
</organism>
<comment type="caution">
    <text evidence="5">The sequence shown here is derived from an EMBL/GenBank/DDBJ whole genome shotgun (WGS) entry which is preliminary data.</text>
</comment>
<dbReference type="PROSITE" id="PS01124">
    <property type="entry name" value="HTH_ARAC_FAMILY_2"/>
    <property type="match status" value="1"/>
</dbReference>
<keyword evidence="2" id="KW-0238">DNA-binding</keyword>
<dbReference type="RefSeq" id="WP_156269441.1">
    <property type="nucleotide sequence ID" value="NZ_WOGU01000007.1"/>
</dbReference>